<evidence type="ECO:0000256" key="3">
    <source>
        <dbReference type="ARBA" id="ARBA00022692"/>
    </source>
</evidence>
<dbReference type="AlphaFoldDB" id="A0A9P3BMR2"/>
<keyword evidence="10" id="KW-1185">Reference proteome</keyword>
<gene>
    <name evidence="9" type="ORF">Aspvir_000638</name>
</gene>
<accession>A0A9P3BMR2</accession>
<evidence type="ECO:0000256" key="7">
    <source>
        <dbReference type="SAM" id="MobiDB-lite"/>
    </source>
</evidence>
<feature type="transmembrane region" description="Helical" evidence="8">
    <location>
        <begin position="383"/>
        <end position="401"/>
    </location>
</feature>
<dbReference type="RefSeq" id="XP_043121708.1">
    <property type="nucleotide sequence ID" value="XM_043265773.1"/>
</dbReference>
<dbReference type="PANTHER" id="PTHR16133">
    <property type="entry name" value="SOLUTE CARRIER FAMILY 39 ZINC TRANSPORTER , MEMBER 9-RELATED"/>
    <property type="match status" value="1"/>
</dbReference>
<dbReference type="InterPro" id="IPR045891">
    <property type="entry name" value="ZIP9"/>
</dbReference>
<feature type="transmembrane region" description="Helical" evidence="8">
    <location>
        <begin position="160"/>
        <end position="178"/>
    </location>
</feature>
<feature type="transmembrane region" description="Helical" evidence="8">
    <location>
        <begin position="35"/>
        <end position="55"/>
    </location>
</feature>
<feature type="compositionally biased region" description="Basic and acidic residues" evidence="7">
    <location>
        <begin position="129"/>
        <end position="158"/>
    </location>
</feature>
<dbReference type="GO" id="GO:0046873">
    <property type="term" value="F:metal ion transmembrane transporter activity"/>
    <property type="evidence" value="ECO:0007669"/>
    <property type="project" value="InterPro"/>
</dbReference>
<name>A0A9P3BMR2_ASPVI</name>
<evidence type="ECO:0000256" key="2">
    <source>
        <dbReference type="ARBA" id="ARBA00004394"/>
    </source>
</evidence>
<keyword evidence="6 8" id="KW-0472">Membrane</keyword>
<feature type="transmembrane region" description="Helical" evidence="8">
    <location>
        <begin position="256"/>
        <end position="281"/>
    </location>
</feature>
<reference evidence="9 10" key="1">
    <citation type="submission" date="2021-02" db="EMBL/GenBank/DDBJ databases">
        <title>Pan-genome distribution and transcriptional activeness of fungal secondary metabolism genes in Aspergillus section Fumigati.</title>
        <authorList>
            <person name="Takahashi H."/>
            <person name="Umemura M."/>
            <person name="Ninomiya A."/>
            <person name="Kusuya Y."/>
            <person name="Urayama S."/>
            <person name="Shimizu M."/>
            <person name="Watanabe A."/>
            <person name="Kamei K."/>
            <person name="Yaguchi T."/>
            <person name="Hagiwara D."/>
        </authorList>
    </citation>
    <scope>NUCLEOTIDE SEQUENCE [LARGE SCALE GENOMIC DNA]</scope>
    <source>
        <strain evidence="9 10">IFM 47045</strain>
    </source>
</reference>
<evidence type="ECO:0008006" key="11">
    <source>
        <dbReference type="Google" id="ProtNLM"/>
    </source>
</evidence>
<keyword evidence="3 8" id="KW-0812">Transmembrane</keyword>
<dbReference type="GO" id="GO:0000139">
    <property type="term" value="C:Golgi membrane"/>
    <property type="evidence" value="ECO:0007669"/>
    <property type="project" value="UniProtKB-SubCell"/>
</dbReference>
<dbReference type="InterPro" id="IPR003689">
    <property type="entry name" value="ZIP"/>
</dbReference>
<dbReference type="EMBL" id="BOPL01000001">
    <property type="protein sequence ID" value="GIJ98521.1"/>
    <property type="molecule type" value="Genomic_DNA"/>
</dbReference>
<evidence type="ECO:0000256" key="5">
    <source>
        <dbReference type="ARBA" id="ARBA00023034"/>
    </source>
</evidence>
<feature type="transmembrane region" description="Helical" evidence="8">
    <location>
        <begin position="327"/>
        <end position="346"/>
    </location>
</feature>
<dbReference type="OrthoDB" id="19859at2759"/>
<keyword evidence="4 8" id="KW-1133">Transmembrane helix</keyword>
<evidence type="ECO:0000256" key="6">
    <source>
        <dbReference type="ARBA" id="ARBA00023136"/>
    </source>
</evidence>
<feature type="transmembrane region" description="Helical" evidence="8">
    <location>
        <begin position="293"/>
        <end position="315"/>
    </location>
</feature>
<feature type="transmembrane region" description="Helical" evidence="8">
    <location>
        <begin position="6"/>
        <end position="28"/>
    </location>
</feature>
<comment type="caution">
    <text evidence="9">The sequence shown here is derived from an EMBL/GenBank/DDBJ whole genome shotgun (WGS) entry which is preliminary data.</text>
</comment>
<dbReference type="PANTHER" id="PTHR16133:SF0">
    <property type="entry name" value="ZINC_IRON REGULATED TRANSPORTER-RELATED PROTEIN 102B, ISOFORM E"/>
    <property type="match status" value="1"/>
</dbReference>
<evidence type="ECO:0000256" key="4">
    <source>
        <dbReference type="ARBA" id="ARBA00022989"/>
    </source>
</evidence>
<proteinExistence type="predicted"/>
<evidence type="ECO:0000256" key="8">
    <source>
        <dbReference type="SAM" id="Phobius"/>
    </source>
</evidence>
<dbReference type="Proteomes" id="UP000710440">
    <property type="component" value="Unassembled WGS sequence"/>
</dbReference>
<sequence>MEGLFTLLALSIVMAITSFVVGSLPLAFTLSPSQLRLISSLGMGVLVGTSLIVIIPEGVETLYSANSHNDRKGLSTRSITAVEWQHRSFPAVDFSNSNKEADSTHPPAMSSPETSTLAPTLPLIRTVHVTRDDQPELRQREEEGGSNKDEHNGDKEENSSHAWIGVALISGFILMYLIDKLPDFATPSKQQRPPYHISLDNLGSGLRRNPFPSREGGLLDAGSTSSRSHSFATTTGLVIHAAADGIALGASTSDTGLSFIIFLAIMVHKAPASFGLTSVLLKQGVSSRTARAHLVVFSLAAPFGALATFLFMRIVGSGSSGDEAATLWRTGMLLLFSAGTFLYVAMHTMQENGPNLELRELPMNGYGDSRDIPIESDKSMRDLVASVIGMILPLFLQLGHAH</sequence>
<evidence type="ECO:0000256" key="1">
    <source>
        <dbReference type="ARBA" id="ARBA00004127"/>
    </source>
</evidence>
<dbReference type="Pfam" id="PF02535">
    <property type="entry name" value="Zip"/>
    <property type="match status" value="1"/>
</dbReference>
<evidence type="ECO:0000313" key="10">
    <source>
        <dbReference type="Proteomes" id="UP000710440"/>
    </source>
</evidence>
<evidence type="ECO:0000313" key="9">
    <source>
        <dbReference type="EMBL" id="GIJ98521.1"/>
    </source>
</evidence>
<dbReference type="GeneID" id="66928620"/>
<feature type="region of interest" description="Disordered" evidence="7">
    <location>
        <begin position="93"/>
        <end position="158"/>
    </location>
</feature>
<comment type="subcellular location">
    <subcellularLocation>
        <location evidence="1">Endomembrane system</location>
        <topology evidence="1">Multi-pass membrane protein</topology>
    </subcellularLocation>
    <subcellularLocation>
        <location evidence="2">Golgi apparatus membrane</location>
    </subcellularLocation>
</comment>
<organism evidence="9 10">
    <name type="scientific">Aspergillus viridinutans</name>
    <dbReference type="NCBI Taxonomy" id="75553"/>
    <lineage>
        <taxon>Eukaryota</taxon>
        <taxon>Fungi</taxon>
        <taxon>Dikarya</taxon>
        <taxon>Ascomycota</taxon>
        <taxon>Pezizomycotina</taxon>
        <taxon>Eurotiomycetes</taxon>
        <taxon>Eurotiomycetidae</taxon>
        <taxon>Eurotiales</taxon>
        <taxon>Aspergillaceae</taxon>
        <taxon>Aspergillus</taxon>
        <taxon>Aspergillus subgen. Fumigati</taxon>
    </lineage>
</organism>
<dbReference type="GO" id="GO:0006829">
    <property type="term" value="P:zinc ion transport"/>
    <property type="evidence" value="ECO:0007669"/>
    <property type="project" value="InterPro"/>
</dbReference>
<keyword evidence="5" id="KW-0333">Golgi apparatus</keyword>
<protein>
    <recommendedName>
        <fullName evidence="11">ZIP metal ion transporter</fullName>
    </recommendedName>
</protein>